<dbReference type="Pfam" id="PF19674">
    <property type="entry name" value="DUF6177"/>
    <property type="match status" value="1"/>
</dbReference>
<accession>A0ABM8GT19</accession>
<protein>
    <submittedName>
        <fullName evidence="2">Uncharacterized protein</fullName>
    </submittedName>
</protein>
<dbReference type="EMBL" id="AP027732">
    <property type="protein sequence ID" value="BDZ51605.1"/>
    <property type="molecule type" value="Genomic_DNA"/>
</dbReference>
<dbReference type="RefSeq" id="WP_286344335.1">
    <property type="nucleotide sequence ID" value="NZ_AP027732.1"/>
</dbReference>
<dbReference type="InterPro" id="IPR046175">
    <property type="entry name" value="DUF6177"/>
</dbReference>
<gene>
    <name evidence="2" type="ORF">GCM10025867_38460</name>
</gene>
<sequence length="119" mass="12686">MTYPPPNPVVLLIGAPSVRRLDLHEQIFAAEQDVVVVGRPAGPAYLLPLGDAQHSGWDALHDALDSVGSERLTTLVEPPLLQAWEDDLHGDLDRHGEPHPHDTTPQAPDAAGSGEPDAS</sequence>
<feature type="compositionally biased region" description="Basic and acidic residues" evidence="1">
    <location>
        <begin position="86"/>
        <end position="102"/>
    </location>
</feature>
<proteinExistence type="predicted"/>
<reference evidence="3" key="1">
    <citation type="journal article" date="2019" name="Int. J. Syst. Evol. Microbiol.">
        <title>The Global Catalogue of Microorganisms (GCM) 10K type strain sequencing project: providing services to taxonomists for standard genome sequencing and annotation.</title>
        <authorList>
            <consortium name="The Broad Institute Genomics Platform"/>
            <consortium name="The Broad Institute Genome Sequencing Center for Infectious Disease"/>
            <person name="Wu L."/>
            <person name="Ma J."/>
        </authorList>
    </citation>
    <scope>NUCLEOTIDE SEQUENCE [LARGE SCALE GENOMIC DNA]</scope>
    <source>
        <strain evidence="3">NBRC 108728</strain>
    </source>
</reference>
<keyword evidence="3" id="KW-1185">Reference proteome</keyword>
<name>A0ABM8GT19_9MICO</name>
<feature type="region of interest" description="Disordered" evidence="1">
    <location>
        <begin position="86"/>
        <end position="119"/>
    </location>
</feature>
<evidence type="ECO:0000313" key="3">
    <source>
        <dbReference type="Proteomes" id="UP001321486"/>
    </source>
</evidence>
<evidence type="ECO:0000256" key="1">
    <source>
        <dbReference type="SAM" id="MobiDB-lite"/>
    </source>
</evidence>
<dbReference type="Proteomes" id="UP001321486">
    <property type="component" value="Chromosome"/>
</dbReference>
<organism evidence="2 3">
    <name type="scientific">Frondihabitans sucicola</name>
    <dbReference type="NCBI Taxonomy" id="1268041"/>
    <lineage>
        <taxon>Bacteria</taxon>
        <taxon>Bacillati</taxon>
        <taxon>Actinomycetota</taxon>
        <taxon>Actinomycetes</taxon>
        <taxon>Micrococcales</taxon>
        <taxon>Microbacteriaceae</taxon>
        <taxon>Frondihabitans</taxon>
    </lineage>
</organism>
<evidence type="ECO:0000313" key="2">
    <source>
        <dbReference type="EMBL" id="BDZ51605.1"/>
    </source>
</evidence>